<dbReference type="EMBL" id="CP121208">
    <property type="protein sequence ID" value="WFM82938.1"/>
    <property type="molecule type" value="Genomic_DNA"/>
</dbReference>
<sequence length="395" mass="44696">MSAQVVAAASIIAIDSHRKKRNPPTGEFPHLPPKTVHVAGNEITVYTFGADLYHDMLTAIRQAQHTVYFESFIIKADEVGEEFKNELLRAADRGVKVNIILDTLGNLNQDPRFRYFPPHPHLNVIHFPLIRLGSLTGLAKDKGYDHRKLLITDSRVAFVGGYNIGALYAHYWRDTHVRITGPQVWELENSFVEMWNVFRRCCAPLPVPQVRHWSPNVRAVQNIPAYHSYPVRTLYMENIDRASVNVWITMGYFIPDDGVLNSLTAAAKRGVDVRILIPQYSNHILADWVGRARYSTLLRSGVRIFLFEEAMVHAKTMTVDSVWSTVGTTNIDALSMNGNYEVNVEIYSSDFAHAMEEIFASDLTNAHELLPEVWEQRGALARAAEKILGPLAPFY</sequence>
<dbReference type="Gene3D" id="3.30.870.10">
    <property type="entry name" value="Endonuclease Chain A"/>
    <property type="match status" value="2"/>
</dbReference>
<evidence type="ECO:0000313" key="2">
    <source>
        <dbReference type="EMBL" id="WFM82938.1"/>
    </source>
</evidence>
<evidence type="ECO:0000259" key="1">
    <source>
        <dbReference type="PROSITE" id="PS50035"/>
    </source>
</evidence>
<dbReference type="PANTHER" id="PTHR21248">
    <property type="entry name" value="CARDIOLIPIN SYNTHASE"/>
    <property type="match status" value="1"/>
</dbReference>
<dbReference type="Pfam" id="PF13091">
    <property type="entry name" value="PLDc_2"/>
    <property type="match status" value="2"/>
</dbReference>
<feature type="domain" description="PLD phosphodiesterase" evidence="1">
    <location>
        <begin position="141"/>
        <end position="168"/>
    </location>
</feature>
<organism evidence="2 3">
    <name type="scientific">Arcanobacterium canis</name>
    <dbReference type="NCBI Taxonomy" id="999183"/>
    <lineage>
        <taxon>Bacteria</taxon>
        <taxon>Bacillati</taxon>
        <taxon>Actinomycetota</taxon>
        <taxon>Actinomycetes</taxon>
        <taxon>Actinomycetales</taxon>
        <taxon>Actinomycetaceae</taxon>
        <taxon>Arcanobacterium</taxon>
    </lineage>
</organism>
<dbReference type="SMART" id="SM00155">
    <property type="entry name" value="PLDc"/>
    <property type="match status" value="2"/>
</dbReference>
<dbReference type="CDD" id="cd09110">
    <property type="entry name" value="PLDc_CLS_1"/>
    <property type="match status" value="1"/>
</dbReference>
<dbReference type="Proteomes" id="UP001215216">
    <property type="component" value="Chromosome"/>
</dbReference>
<dbReference type="PROSITE" id="PS50035">
    <property type="entry name" value="PLD"/>
    <property type="match status" value="2"/>
</dbReference>
<dbReference type="CDD" id="cd09159">
    <property type="entry name" value="PLDc_ybhO_like_2"/>
    <property type="match status" value="1"/>
</dbReference>
<dbReference type="SUPFAM" id="SSF56024">
    <property type="entry name" value="Phospholipase D/nuclease"/>
    <property type="match status" value="2"/>
</dbReference>
<gene>
    <name evidence="2" type="ORF">P7079_05945</name>
</gene>
<dbReference type="InterPro" id="IPR001736">
    <property type="entry name" value="PLipase_D/transphosphatidylase"/>
</dbReference>
<feature type="domain" description="PLD phosphodiesterase" evidence="1">
    <location>
        <begin position="308"/>
        <end position="335"/>
    </location>
</feature>
<accession>A0ABY8FWR8</accession>
<evidence type="ECO:0000313" key="3">
    <source>
        <dbReference type="Proteomes" id="UP001215216"/>
    </source>
</evidence>
<reference evidence="2 3" key="1">
    <citation type="submission" date="2023-03" db="EMBL/GenBank/DDBJ databases">
        <title>Complete genome of Arcanobacterium canis strain DSM 25104 isolated in 2010 from a canine otitis externa in Germany.</title>
        <authorList>
            <person name="Borowiak M."/>
            <person name="Kreitlow A."/>
            <person name="Malorny B."/>
            <person name="Laemmler C."/>
            <person name="Prenger-Berninghoff E."/>
            <person name="Ploetz M."/>
            <person name="Abdulmawjood A."/>
        </authorList>
    </citation>
    <scope>NUCLEOTIDE SEQUENCE [LARGE SCALE GENOMIC DNA]</scope>
    <source>
        <strain evidence="2 3">DSM 25104</strain>
    </source>
</reference>
<keyword evidence="3" id="KW-1185">Reference proteome</keyword>
<protein>
    <submittedName>
        <fullName evidence="2">Phospholipase D-like domain-containing protein</fullName>
    </submittedName>
</protein>
<dbReference type="PANTHER" id="PTHR21248:SF22">
    <property type="entry name" value="PHOSPHOLIPASE D"/>
    <property type="match status" value="1"/>
</dbReference>
<name>A0ABY8FWR8_9ACTO</name>
<proteinExistence type="predicted"/>
<dbReference type="InterPro" id="IPR025202">
    <property type="entry name" value="PLD-like_dom"/>
</dbReference>
<dbReference type="RefSeq" id="WP_278012364.1">
    <property type="nucleotide sequence ID" value="NZ_CP121208.1"/>
</dbReference>